<dbReference type="SUPFAM" id="SSF53067">
    <property type="entry name" value="Actin-like ATPase domain"/>
    <property type="match status" value="2"/>
</dbReference>
<gene>
    <name evidence="2" type="ORF">HNY73_011486</name>
</gene>
<reference evidence="2" key="2">
    <citation type="submission" date="2020-06" db="EMBL/GenBank/DDBJ databases">
        <authorList>
            <person name="Sheffer M."/>
        </authorList>
    </citation>
    <scope>NUCLEOTIDE SEQUENCE</scope>
</reference>
<sequence length="1735" mass="194250">MSSERNVNVRDSNEKKEGRIVLPTVAKSFTNDEIMSSEYRSRSFGESSRNKSSTLPFSNQICDNVGSVDHFQAIRSNLDICRSSKILDSCVISNDSQPLEKSREIKVFPGSSSELNKLTSSATITERVRRQSGVREFAFSQEAVTDHGRQSNNVAEKNKKSSADQKRFYQRKFSGLSGIKLPVGRFFKFLRPPLQRRNSCPVLSISELKSDVKANGTTEVKPEDLPNAKVIPDRDINSQHNLSCRLTKWTSHSELLQPEVNIPHKECVIKNKNRISLRNRNINTALNSELTSVESSLEGKANSFSESQTNSCITNFGTNASRISKIESVKPFVVEKTVIIVSENSPAFACDSDSKCSEKGLNSSYISNIDTSIPYISNALIYLDSEKKSSSNGIDNSIKGINETFTNQVKVINSLSNNPEVDHLSCHHSSTNLFQVHQKGFEEKYIDRTYQQTQQQLYYSNSNSLEKSREDLTTNSTNDNLCRLNISEGNSHSYSTRPAQNSSTDINITASEQPTKLHFASDGINDSEYQIASNSLDSLQCKQNIITANNNELHTSYEPLYAVVKKFSSSKTHVLNNWGNDQYHNTNVDSSYEAQTYKISENGMNRTLAYFGCRKTVKTTANKQNELKINPALYICEVDNSFLVQNNQQNQVESGYFDNVFEQNTSSSYPSSEVPKTSNDKTANEIQNSQSLQPQQIHIVYNQVRNKQLSEKPFDTAKCPILNVNCTENSSCISSDVLDFGENSSHASTTDLQNEHITECYNVKLDAPEEVIVAGFHDFCHTMLSLEDGTEIPDTGTVKRRPGYKKDKTELSANKPSTNMDNHLDNITKIEKNNIQSLELSKRDTMSSVLTTQEPACNRTSDVSEESISFSSDKLLEEIQNSKSLDKMSIKDPDVIDAMTVLDNSLLEISESAMDPVIGNLPRTHSEGRKSREETHEKPDTKCPVKISKEDKIQCDNLIEELTFEGISKRVSNIFNSSDSASVQGESIAVTISSMKTQQTFSNLKDTQNLGVDLEQEQSPEGSNGWLNTRSPNSLKVTSISSDIKSCYEDISSDFYDPENEMKKVNHLTDFPTSMVPGSPNAVYPLQVSIDHNSCALLQNCAAANRTSPCSVDSGTSSHNQGFFVVVAIDFGTTYSGYAFSFTRDPDNIHMMKKWDGGDPGVFNQKTPTTLLLSPEGTFHSFGYSARDYYHDLDEEEAKKWLYFEKFKMTLHHNEHLSLETEIAAANGKHMPAVTVFAHALRYFKDHALQELSDQSATKILNEDVRWVVTVPAIWKQPAKQFMRVAAYKAGIASPDYPEQLLIALEPEAASIYCRKMRLHQLVPDETHFHRSSFQWKTGKEAEPKTGLTIRDKDFSSSNLSQLGNDNSFTSGTRYMVVDCGGGTVDITVHELLDKQGTLKELQKASGGPYGAIGVDMEFEKLLCDIFGEDFIQQFKFKRPTGYVDLMIAFEARKRNANPYKTNPLNISLPYSFIEFYEKCTGSSVESAIKKSSHKNVKWSSQGMLRLEPPAMEDLFRRTIEKIIQHIESIINQKDIGIDDIFLVGGFAESLILQKEIKDAFSSRLKVIIPQGVSLAILKGAVLFGLDPTTINIRRLRMTYGVGVLNRFIHGVHPREKLVIKDGIQWCADVFDKFVVNEQSVDIGDVVVRCYTPAKDGQSCSVIHIYCSEKDNVYFITDPGVKRCATLILDLSDSRFIQGREIQTQMMFGDTEIKVSALDVTTGKCVKAEIDFLNQ</sequence>
<comment type="caution">
    <text evidence="2">The sequence shown here is derived from an EMBL/GenBank/DDBJ whole genome shotgun (WGS) entry which is preliminary data.</text>
</comment>
<evidence type="ECO:0000313" key="3">
    <source>
        <dbReference type="Proteomes" id="UP000807504"/>
    </source>
</evidence>
<keyword evidence="2" id="KW-0346">Stress response</keyword>
<dbReference type="Proteomes" id="UP000807504">
    <property type="component" value="Unassembled WGS sequence"/>
</dbReference>
<dbReference type="InterPro" id="IPR043129">
    <property type="entry name" value="ATPase_NBD"/>
</dbReference>
<reference evidence="2" key="1">
    <citation type="journal article" date="2020" name="bioRxiv">
        <title>Chromosome-level reference genome of the European wasp spider Argiope bruennichi: a resource for studies on range expansion and evolutionary adaptation.</title>
        <authorList>
            <person name="Sheffer M.M."/>
            <person name="Hoppe A."/>
            <person name="Krehenwinkel H."/>
            <person name="Uhl G."/>
            <person name="Kuss A.W."/>
            <person name="Jensen L."/>
            <person name="Jensen C."/>
            <person name="Gillespie R.G."/>
            <person name="Hoff K.J."/>
            <person name="Prost S."/>
        </authorList>
    </citation>
    <scope>NUCLEOTIDE SEQUENCE</scope>
</reference>
<feature type="region of interest" description="Disordered" evidence="1">
    <location>
        <begin position="790"/>
        <end position="823"/>
    </location>
</feature>
<evidence type="ECO:0000313" key="2">
    <source>
        <dbReference type="EMBL" id="KAF8786007.1"/>
    </source>
</evidence>
<accession>A0A8T0F4B2</accession>
<feature type="compositionally biased region" description="Polar residues" evidence="1">
    <location>
        <begin position="811"/>
        <end position="821"/>
    </location>
</feature>
<dbReference type="Gene3D" id="3.90.640.10">
    <property type="entry name" value="Actin, Chain A, domain 4"/>
    <property type="match status" value="1"/>
</dbReference>
<dbReference type="PANTHER" id="PTHR14187">
    <property type="entry name" value="ALPHA KINASE/ELONGATION FACTOR 2 KINASE"/>
    <property type="match status" value="1"/>
</dbReference>
<keyword evidence="3" id="KW-1185">Reference proteome</keyword>
<evidence type="ECO:0000256" key="1">
    <source>
        <dbReference type="SAM" id="MobiDB-lite"/>
    </source>
</evidence>
<name>A0A8T0F4B2_ARGBR</name>
<organism evidence="2 3">
    <name type="scientific">Argiope bruennichi</name>
    <name type="common">Wasp spider</name>
    <name type="synonym">Aranea bruennichi</name>
    <dbReference type="NCBI Taxonomy" id="94029"/>
    <lineage>
        <taxon>Eukaryota</taxon>
        <taxon>Metazoa</taxon>
        <taxon>Ecdysozoa</taxon>
        <taxon>Arthropoda</taxon>
        <taxon>Chelicerata</taxon>
        <taxon>Arachnida</taxon>
        <taxon>Araneae</taxon>
        <taxon>Araneomorphae</taxon>
        <taxon>Entelegynae</taxon>
        <taxon>Araneoidea</taxon>
        <taxon>Araneidae</taxon>
        <taxon>Argiope</taxon>
    </lineage>
</organism>
<proteinExistence type="predicted"/>
<protein>
    <submittedName>
        <fullName evidence="2">Heat shock 70 kDa protein 12A like protein</fullName>
    </submittedName>
</protein>
<feature type="region of interest" description="Disordered" evidence="1">
    <location>
        <begin position="917"/>
        <end position="943"/>
    </location>
</feature>
<dbReference type="EMBL" id="JABXBU010000030">
    <property type="protein sequence ID" value="KAF8786007.1"/>
    <property type="molecule type" value="Genomic_DNA"/>
</dbReference>
<dbReference type="PANTHER" id="PTHR14187:SF46">
    <property type="entry name" value="HEAT SHOCK 70 KDA PROTEIN 12A"/>
    <property type="match status" value="1"/>
</dbReference>
<dbReference type="Gene3D" id="3.30.420.40">
    <property type="match status" value="2"/>
</dbReference>
<feature type="compositionally biased region" description="Basic and acidic residues" evidence="1">
    <location>
        <begin position="924"/>
        <end position="943"/>
    </location>
</feature>